<evidence type="ECO:0000313" key="3">
    <source>
        <dbReference type="Proteomes" id="UP000253061"/>
    </source>
</evidence>
<organism evidence="2 3">
    <name type="scientific">Thalassospira profundimaris</name>
    <dbReference type="NCBI Taxonomy" id="502049"/>
    <lineage>
        <taxon>Bacteria</taxon>
        <taxon>Pseudomonadati</taxon>
        <taxon>Pseudomonadota</taxon>
        <taxon>Alphaproteobacteria</taxon>
        <taxon>Rhodospirillales</taxon>
        <taxon>Thalassospiraceae</taxon>
        <taxon>Thalassospira</taxon>
    </lineage>
</organism>
<name>A0A367VMQ6_9PROT</name>
<dbReference type="AlphaFoldDB" id="A0A367VMQ6"/>
<dbReference type="Pfam" id="PF22308">
    <property type="entry name" value="DUF6969"/>
    <property type="match status" value="1"/>
</dbReference>
<gene>
    <name evidence="2" type="ORF">TH6_03735</name>
</gene>
<accession>A0A367VMQ6</accession>
<dbReference type="Proteomes" id="UP000253061">
    <property type="component" value="Unassembled WGS sequence"/>
</dbReference>
<evidence type="ECO:0000313" key="2">
    <source>
        <dbReference type="EMBL" id="RCK25721.1"/>
    </source>
</evidence>
<feature type="domain" description="DUF6969" evidence="1">
    <location>
        <begin position="30"/>
        <end position="235"/>
    </location>
</feature>
<protein>
    <recommendedName>
        <fullName evidence="1">DUF6969 domain-containing protein</fullName>
    </recommendedName>
</protein>
<reference evidence="2 3" key="1">
    <citation type="submission" date="2014-07" db="EMBL/GenBank/DDBJ databases">
        <title>Draft genome sequence of Thalassospira profundimaris R8-17.</title>
        <authorList>
            <person name="Lai Q."/>
            <person name="Shao Z."/>
        </authorList>
    </citation>
    <scope>NUCLEOTIDE SEQUENCE [LARGE SCALE GENOMIC DNA]</scope>
    <source>
        <strain evidence="2 3">R8-17</strain>
    </source>
</reference>
<comment type="caution">
    <text evidence="2">The sequence shown here is derived from an EMBL/GenBank/DDBJ whole genome shotgun (WGS) entry which is preliminary data.</text>
</comment>
<dbReference type="EMBL" id="JPWB01000001">
    <property type="protein sequence ID" value="RCK25721.1"/>
    <property type="molecule type" value="Genomic_DNA"/>
</dbReference>
<sequence>MDCNNVGEEMTEDTLDLASIPTAQLEKMLAAGRDVMECHRVLTATGDNIVGELIKSAGTFYEWTHYPEGDVYDRQSHAQFYYHAHPKEERRDWDEHGHFHTFMRPRGMPEGCKPKEIEGFDYPEGPNDALSHLIAFSMDEFGLCQRLFSTNRWVTGEVWYDAEDVISMLDGFVIDHAQPSWPVNRWVSGMMVLFRPQIEKLIRERDQAVADWKEKHPDRDVYEDRELEVTSTLNVATVEQMRAVGEELLRRREAA</sequence>
<dbReference type="InterPro" id="IPR054242">
    <property type="entry name" value="DUF6969"/>
</dbReference>
<proteinExistence type="predicted"/>
<evidence type="ECO:0000259" key="1">
    <source>
        <dbReference type="Pfam" id="PF22308"/>
    </source>
</evidence>